<dbReference type="SUPFAM" id="SSF53756">
    <property type="entry name" value="UDP-Glycosyltransferase/glycogen phosphorylase"/>
    <property type="match status" value="1"/>
</dbReference>
<dbReference type="PANTHER" id="PTHR48044:SF11">
    <property type="entry name" value="GLYCOSYLTRANSFERASE"/>
    <property type="match status" value="1"/>
</dbReference>
<dbReference type="GO" id="GO:0008194">
    <property type="term" value="F:UDP-glycosyltransferase activity"/>
    <property type="evidence" value="ECO:0007669"/>
    <property type="project" value="UniProtKB-ARBA"/>
</dbReference>
<dbReference type="EMBL" id="AYRZ02000012">
    <property type="protein sequence ID" value="PHT66453.1"/>
    <property type="molecule type" value="Genomic_DNA"/>
</dbReference>
<evidence type="ECO:0000313" key="1">
    <source>
        <dbReference type="EMBL" id="PHT66453.1"/>
    </source>
</evidence>
<dbReference type="AlphaFoldDB" id="A0A2G2Y9M8"/>
<evidence type="ECO:0000313" key="2">
    <source>
        <dbReference type="Proteomes" id="UP000222542"/>
    </source>
</evidence>
<comment type="caution">
    <text evidence="1">The sequence shown here is derived from an EMBL/GenBank/DDBJ whole genome shotgun (WGS) entry which is preliminary data.</text>
</comment>
<name>A0A2G2Y9M8_CAPAN</name>
<proteinExistence type="predicted"/>
<dbReference type="Gramene" id="PHT66453">
    <property type="protein sequence ID" value="PHT66453"/>
    <property type="gene ID" value="T459_30878"/>
</dbReference>
<dbReference type="GO" id="GO:1901135">
    <property type="term" value="P:carbohydrate derivative metabolic process"/>
    <property type="evidence" value="ECO:0007669"/>
    <property type="project" value="UniProtKB-ARBA"/>
</dbReference>
<protein>
    <recommendedName>
        <fullName evidence="3">Zeatin O-glucosyltransferase-like</fullName>
    </recommendedName>
</protein>
<dbReference type="PANTHER" id="PTHR48044">
    <property type="entry name" value="GLYCOSYLTRANSFERASE"/>
    <property type="match status" value="1"/>
</dbReference>
<organism evidence="1 2">
    <name type="scientific">Capsicum annuum</name>
    <name type="common">Capsicum pepper</name>
    <dbReference type="NCBI Taxonomy" id="4072"/>
    <lineage>
        <taxon>Eukaryota</taxon>
        <taxon>Viridiplantae</taxon>
        <taxon>Streptophyta</taxon>
        <taxon>Embryophyta</taxon>
        <taxon>Tracheophyta</taxon>
        <taxon>Spermatophyta</taxon>
        <taxon>Magnoliopsida</taxon>
        <taxon>eudicotyledons</taxon>
        <taxon>Gunneridae</taxon>
        <taxon>Pentapetalae</taxon>
        <taxon>asterids</taxon>
        <taxon>lamiids</taxon>
        <taxon>Solanales</taxon>
        <taxon>Solanaceae</taxon>
        <taxon>Solanoideae</taxon>
        <taxon>Capsiceae</taxon>
        <taxon>Capsicum</taxon>
    </lineage>
</organism>
<gene>
    <name evidence="1" type="ORF">T459_30878</name>
</gene>
<evidence type="ECO:0008006" key="3">
    <source>
        <dbReference type="Google" id="ProtNLM"/>
    </source>
</evidence>
<reference evidence="1 2" key="1">
    <citation type="journal article" date="2014" name="Nat. Genet.">
        <title>Genome sequence of the hot pepper provides insights into the evolution of pungency in Capsicum species.</title>
        <authorList>
            <person name="Kim S."/>
            <person name="Park M."/>
            <person name="Yeom S.I."/>
            <person name="Kim Y.M."/>
            <person name="Lee J.M."/>
            <person name="Lee H.A."/>
            <person name="Seo E."/>
            <person name="Choi J."/>
            <person name="Cheong K."/>
            <person name="Kim K.T."/>
            <person name="Jung K."/>
            <person name="Lee G.W."/>
            <person name="Oh S.K."/>
            <person name="Bae C."/>
            <person name="Kim S.B."/>
            <person name="Lee H.Y."/>
            <person name="Kim S.Y."/>
            <person name="Kim M.S."/>
            <person name="Kang B.C."/>
            <person name="Jo Y.D."/>
            <person name="Yang H.B."/>
            <person name="Jeong H.J."/>
            <person name="Kang W.H."/>
            <person name="Kwon J.K."/>
            <person name="Shin C."/>
            <person name="Lim J.Y."/>
            <person name="Park J.H."/>
            <person name="Huh J.H."/>
            <person name="Kim J.S."/>
            <person name="Kim B.D."/>
            <person name="Cohen O."/>
            <person name="Paran I."/>
            <person name="Suh M.C."/>
            <person name="Lee S.B."/>
            <person name="Kim Y.K."/>
            <person name="Shin Y."/>
            <person name="Noh S.J."/>
            <person name="Park J."/>
            <person name="Seo Y.S."/>
            <person name="Kwon S.Y."/>
            <person name="Kim H.A."/>
            <person name="Park J.M."/>
            <person name="Kim H.J."/>
            <person name="Choi S.B."/>
            <person name="Bosland P.W."/>
            <person name="Reeves G."/>
            <person name="Jo S.H."/>
            <person name="Lee B.W."/>
            <person name="Cho H.T."/>
            <person name="Choi H.S."/>
            <person name="Lee M.S."/>
            <person name="Yu Y."/>
            <person name="Do Choi Y."/>
            <person name="Park B.S."/>
            <person name="van Deynze A."/>
            <person name="Ashrafi H."/>
            <person name="Hill T."/>
            <person name="Kim W.T."/>
            <person name="Pai H.S."/>
            <person name="Ahn H.K."/>
            <person name="Yeam I."/>
            <person name="Giovannoni J.J."/>
            <person name="Rose J.K."/>
            <person name="Sorensen I."/>
            <person name="Lee S.J."/>
            <person name="Kim R.W."/>
            <person name="Choi I.Y."/>
            <person name="Choi B.S."/>
            <person name="Lim J.S."/>
            <person name="Lee Y.H."/>
            <person name="Choi D."/>
        </authorList>
    </citation>
    <scope>NUCLEOTIDE SEQUENCE [LARGE SCALE GENOMIC DNA]</scope>
    <source>
        <strain evidence="2">cv. CM334</strain>
    </source>
</reference>
<accession>A0A2G2Y9M8</accession>
<reference evidence="1 2" key="2">
    <citation type="journal article" date="2017" name="Genome Biol.">
        <title>New reference genome sequences of hot pepper reveal the massive evolution of plant disease-resistance genes by retroduplication.</title>
        <authorList>
            <person name="Kim S."/>
            <person name="Park J."/>
            <person name="Yeom S.I."/>
            <person name="Kim Y.M."/>
            <person name="Seo E."/>
            <person name="Kim K.T."/>
            <person name="Kim M.S."/>
            <person name="Lee J.M."/>
            <person name="Cheong K."/>
            <person name="Shin H.S."/>
            <person name="Kim S.B."/>
            <person name="Han K."/>
            <person name="Lee J."/>
            <person name="Park M."/>
            <person name="Lee H.A."/>
            <person name="Lee H.Y."/>
            <person name="Lee Y."/>
            <person name="Oh S."/>
            <person name="Lee J.H."/>
            <person name="Choi E."/>
            <person name="Choi E."/>
            <person name="Lee S.E."/>
            <person name="Jeon J."/>
            <person name="Kim H."/>
            <person name="Choi G."/>
            <person name="Song H."/>
            <person name="Lee J."/>
            <person name="Lee S.C."/>
            <person name="Kwon J.K."/>
            <person name="Lee H.Y."/>
            <person name="Koo N."/>
            <person name="Hong Y."/>
            <person name="Kim R.W."/>
            <person name="Kang W.H."/>
            <person name="Huh J.H."/>
            <person name="Kang B.C."/>
            <person name="Yang T.J."/>
            <person name="Lee Y.H."/>
            <person name="Bennetzen J.L."/>
            <person name="Choi D."/>
        </authorList>
    </citation>
    <scope>NUCLEOTIDE SEQUENCE [LARGE SCALE GENOMIC DNA]</scope>
    <source>
        <strain evidence="2">cv. CM334</strain>
    </source>
</reference>
<sequence length="96" mass="10772">MGVPLATWPISYDQPFNTILLTNLLKIGVSVKSWAHRNELVTTSTIEMDIKTLMGMKKGEEMRQRALEMRKKIKSSVSDGGSARKAMESFISNVIK</sequence>
<dbReference type="STRING" id="4072.A0A2G2Y9M8"/>
<dbReference type="Gene3D" id="3.40.50.2000">
    <property type="entry name" value="Glycogen Phosphorylase B"/>
    <property type="match status" value="2"/>
</dbReference>
<keyword evidence="2" id="KW-1185">Reference proteome</keyword>
<dbReference type="Proteomes" id="UP000222542">
    <property type="component" value="Unassembled WGS sequence"/>
</dbReference>